<feature type="binding site" evidence="5">
    <location>
        <position position="616"/>
    </location>
    <ligand>
        <name>Zn(2+)</name>
        <dbReference type="ChEBI" id="CHEBI:29105"/>
    </ligand>
</feature>
<dbReference type="Pfam" id="PF03006">
    <property type="entry name" value="HlyIII"/>
    <property type="match status" value="1"/>
</dbReference>
<dbReference type="PANTHER" id="PTHR20855">
    <property type="entry name" value="ADIPOR/PROGESTIN RECEPTOR-RELATED"/>
    <property type="match status" value="1"/>
</dbReference>
<dbReference type="GO" id="GO:0006882">
    <property type="term" value="P:intracellular zinc ion homeostasis"/>
    <property type="evidence" value="ECO:0007669"/>
    <property type="project" value="TreeGrafter"/>
</dbReference>
<dbReference type="eggNOG" id="KOG0748">
    <property type="taxonomic scope" value="Eukaryota"/>
</dbReference>
<evidence type="ECO:0000313" key="9">
    <source>
        <dbReference type="Proteomes" id="UP000006757"/>
    </source>
</evidence>
<dbReference type="PANTHER" id="PTHR20855:SF97">
    <property type="entry name" value="ADIPOR-LIKE RECEPTOR IZH3-RELATED"/>
    <property type="match status" value="1"/>
</dbReference>
<feature type="compositionally biased region" description="Acidic residues" evidence="6">
    <location>
        <begin position="320"/>
        <end position="337"/>
    </location>
</feature>
<feature type="transmembrane region" description="Helical" evidence="7">
    <location>
        <begin position="415"/>
        <end position="434"/>
    </location>
</feature>
<dbReference type="InParanoid" id="K1V538"/>
<dbReference type="GO" id="GO:0038023">
    <property type="term" value="F:signaling receptor activity"/>
    <property type="evidence" value="ECO:0007669"/>
    <property type="project" value="TreeGrafter"/>
</dbReference>
<feature type="transmembrane region" description="Helical" evidence="7">
    <location>
        <begin position="486"/>
        <end position="505"/>
    </location>
</feature>
<evidence type="ECO:0000256" key="4">
    <source>
        <dbReference type="ARBA" id="ARBA00023136"/>
    </source>
</evidence>
<keyword evidence="2 7" id="KW-0812">Transmembrane</keyword>
<dbReference type="InterPro" id="IPR004254">
    <property type="entry name" value="AdipoR/HlyIII-related"/>
</dbReference>
<evidence type="ECO:0000256" key="5">
    <source>
        <dbReference type="PIRSR" id="PIRSR604254-1"/>
    </source>
</evidence>
<reference evidence="8 9" key="1">
    <citation type="journal article" date="2012" name="Eukaryot. Cell">
        <title>Genome sequence of the Trichosporon asahii environmental strain CBS 8904.</title>
        <authorList>
            <person name="Yang R.Y."/>
            <person name="Li H.T."/>
            <person name="Zhu H."/>
            <person name="Zhou G.P."/>
            <person name="Wang M."/>
            <person name="Wang L."/>
        </authorList>
    </citation>
    <scope>NUCLEOTIDE SEQUENCE [LARGE SCALE GENOMIC DNA]</scope>
    <source>
        <strain evidence="8 9">CBS 8904</strain>
    </source>
</reference>
<keyword evidence="9" id="KW-1185">Reference proteome</keyword>
<keyword evidence="5" id="KW-0479">Metal-binding</keyword>
<feature type="compositionally biased region" description="Low complexity" evidence="6">
    <location>
        <begin position="18"/>
        <end position="34"/>
    </location>
</feature>
<evidence type="ECO:0000256" key="2">
    <source>
        <dbReference type="ARBA" id="ARBA00022692"/>
    </source>
</evidence>
<dbReference type="GO" id="GO:0046872">
    <property type="term" value="F:metal ion binding"/>
    <property type="evidence" value="ECO:0007669"/>
    <property type="project" value="UniProtKB-KW"/>
</dbReference>
<dbReference type="OrthoDB" id="5585746at2759"/>
<organism evidence="8 9">
    <name type="scientific">Trichosporon asahii var. asahii (strain CBS 8904)</name>
    <name type="common">Yeast</name>
    <dbReference type="NCBI Taxonomy" id="1220162"/>
    <lineage>
        <taxon>Eukaryota</taxon>
        <taxon>Fungi</taxon>
        <taxon>Dikarya</taxon>
        <taxon>Basidiomycota</taxon>
        <taxon>Agaricomycotina</taxon>
        <taxon>Tremellomycetes</taxon>
        <taxon>Trichosporonales</taxon>
        <taxon>Trichosporonaceae</taxon>
        <taxon>Trichosporon</taxon>
    </lineage>
</organism>
<sequence length="663" mass="73892">MTSPAQASPDAWRRRLSHPSLSTPSSTPLTESPSGGSYLPLPLHLPSVSGLRAALLGYLGEAEAALRERLEVESSGYFDGEGDERAHSPPVSSEDETDNTDSDTPMGTSTAVQAHGQLRRRRAGPSSPLEEKRFDPIEPGVLDQLAKLREDVISLVPGNAKEWLHSLPTQLHRVDNCLADPLSAPKHAIKGARRRVIDVVHAMLPPDDWEGWERLGWDQGEGEGEDDESTPRQIRHIKSCSLDGQYSPEDDEPEYLFPNRTPAPAQAVARHRHRRARSLGAADVASLPPFLDQLDQWIRPALTDVSAIVDDTGEAAPVEEVVESGEETEDADSDDLEPCEKHGAHLASPYSCPSIEESLVRSDYGAKLITFEDLPFWWRNNQYIHTGYRFIPLGKSGPIPLIKSAFALHNETVNIQSHLIPTVLILAVIPLIVWKSPLPNAHWIDTAMLVSYLLAATSCLFSSASWHVLSGCSNKRWFEWGACVDYIGISWLIAMSFNTVVYNAYYCSPKTVLFYTTVNVAFGALGSYLPFQKWFNQRKNKHWRILFFLALNVAMFAPCVQLFGTHGLEAGFRFVKPFTWSILSYVLGLICYAFHFPECKFPGRFDRLGASHQLWHTGIVCAIYLHYRAIFAAYNARWEYSCMASEPSASLPMVVTQMLFSKA</sequence>
<dbReference type="Proteomes" id="UP000006757">
    <property type="component" value="Unassembled WGS sequence"/>
</dbReference>
<accession>K1V538</accession>
<dbReference type="AlphaFoldDB" id="K1V538"/>
<gene>
    <name evidence="8" type="ORF">A1Q2_06625</name>
</gene>
<feature type="transmembrane region" description="Helical" evidence="7">
    <location>
        <begin position="543"/>
        <end position="565"/>
    </location>
</feature>
<evidence type="ECO:0000313" key="8">
    <source>
        <dbReference type="EMBL" id="EKC99084.1"/>
    </source>
</evidence>
<comment type="subcellular location">
    <subcellularLocation>
        <location evidence="1">Membrane</location>
        <topology evidence="1">Multi-pass membrane protein</topology>
    </subcellularLocation>
</comment>
<feature type="region of interest" description="Disordered" evidence="6">
    <location>
        <begin position="75"/>
        <end position="135"/>
    </location>
</feature>
<evidence type="ECO:0000256" key="7">
    <source>
        <dbReference type="SAM" id="Phobius"/>
    </source>
</evidence>
<dbReference type="EMBL" id="AMBO01000376">
    <property type="protein sequence ID" value="EKC99084.1"/>
    <property type="molecule type" value="Genomic_DNA"/>
</dbReference>
<dbReference type="HOGENOM" id="CLU_388303_0_0_1"/>
<evidence type="ECO:0000256" key="3">
    <source>
        <dbReference type="ARBA" id="ARBA00022989"/>
    </source>
</evidence>
<keyword evidence="4 7" id="KW-0472">Membrane</keyword>
<feature type="transmembrane region" description="Helical" evidence="7">
    <location>
        <begin position="615"/>
        <end position="634"/>
    </location>
</feature>
<keyword evidence="5" id="KW-0862">Zinc</keyword>
<comment type="caution">
    <text evidence="8">The sequence shown here is derived from an EMBL/GenBank/DDBJ whole genome shotgun (WGS) entry which is preliminary data.</text>
</comment>
<keyword evidence="3 7" id="KW-1133">Transmembrane helix</keyword>
<feature type="binding site" evidence="5">
    <location>
        <position position="612"/>
    </location>
    <ligand>
        <name>Zn(2+)</name>
        <dbReference type="ChEBI" id="CHEBI:29105"/>
    </ligand>
</feature>
<dbReference type="STRING" id="1220162.K1V538"/>
<feature type="region of interest" description="Disordered" evidence="6">
    <location>
        <begin position="318"/>
        <end position="344"/>
    </location>
</feature>
<name>K1V538_TRIAC</name>
<evidence type="ECO:0000256" key="1">
    <source>
        <dbReference type="ARBA" id="ARBA00004141"/>
    </source>
</evidence>
<protein>
    <submittedName>
        <fullName evidence="8">Uncharacterized protein</fullName>
    </submittedName>
</protein>
<proteinExistence type="predicted"/>
<feature type="transmembrane region" description="Helical" evidence="7">
    <location>
        <begin position="446"/>
        <end position="466"/>
    </location>
</feature>
<evidence type="ECO:0000256" key="6">
    <source>
        <dbReference type="SAM" id="MobiDB-lite"/>
    </source>
</evidence>
<feature type="region of interest" description="Disordered" evidence="6">
    <location>
        <begin position="1"/>
        <end position="43"/>
    </location>
</feature>
<feature type="region of interest" description="Disordered" evidence="6">
    <location>
        <begin position="213"/>
        <end position="234"/>
    </location>
</feature>
<dbReference type="OMA" id="ACVDYIG"/>
<feature type="binding site" evidence="5">
    <location>
        <position position="467"/>
    </location>
    <ligand>
        <name>Zn(2+)</name>
        <dbReference type="ChEBI" id="CHEBI:29105"/>
    </ligand>
</feature>
<feature type="transmembrane region" description="Helical" evidence="7">
    <location>
        <begin position="512"/>
        <end position="531"/>
    </location>
</feature>
<dbReference type="GO" id="GO:0016020">
    <property type="term" value="C:membrane"/>
    <property type="evidence" value="ECO:0007669"/>
    <property type="project" value="UniProtKB-SubCell"/>
</dbReference>
<feature type="transmembrane region" description="Helical" evidence="7">
    <location>
        <begin position="577"/>
        <end position="595"/>
    </location>
</feature>